<dbReference type="Gene3D" id="3.40.33.10">
    <property type="entry name" value="CAP"/>
    <property type="match status" value="1"/>
</dbReference>
<protein>
    <submittedName>
        <fullName evidence="1">CAP-associated N-terminal</fullName>
    </submittedName>
</protein>
<dbReference type="EMBL" id="FOXX01000009">
    <property type="protein sequence ID" value="SFQ77915.1"/>
    <property type="molecule type" value="Genomic_DNA"/>
</dbReference>
<dbReference type="InterPro" id="IPR035940">
    <property type="entry name" value="CAP_sf"/>
</dbReference>
<comment type="caution">
    <text evidence="1">The sequence shown here is derived from an EMBL/GenBank/DDBJ whole genome shotgun (WGS) entry which is preliminary data.</text>
</comment>
<dbReference type="PROSITE" id="PS51257">
    <property type="entry name" value="PROKAR_LIPOPROTEIN"/>
    <property type="match status" value="1"/>
</dbReference>
<dbReference type="GeneID" id="93711978"/>
<gene>
    <name evidence="1" type="ORF">SAMN02745910_03375</name>
</gene>
<proteinExistence type="predicted"/>
<evidence type="ECO:0000313" key="1">
    <source>
        <dbReference type="EMBL" id="SFQ77915.1"/>
    </source>
</evidence>
<sequence>MFKYFYKGKFILLILSSLLVAFLFGCGTVDKMEFYGDTKSTELPEEVNGIYLGATEDKVEEVLGKPDFIEKSEDKTFNNLIYGRDKENPEIELQVSDGKVNRYFFFSNKYSSIKGITKGNSKEDILKKYGEKYYQRDETGLKIMGYFDKKSKVNIEFSLADHVEGIMVSKID</sequence>
<organism evidence="1 2">
    <name type="scientific">Priestia endophytica DSM 13796</name>
    <dbReference type="NCBI Taxonomy" id="1121089"/>
    <lineage>
        <taxon>Bacteria</taxon>
        <taxon>Bacillati</taxon>
        <taxon>Bacillota</taxon>
        <taxon>Bacilli</taxon>
        <taxon>Bacillales</taxon>
        <taxon>Bacillaceae</taxon>
        <taxon>Priestia</taxon>
    </lineage>
</organism>
<evidence type="ECO:0000313" key="2">
    <source>
        <dbReference type="Proteomes" id="UP000182762"/>
    </source>
</evidence>
<keyword evidence="2" id="KW-1185">Reference proteome</keyword>
<reference evidence="1 2" key="1">
    <citation type="submission" date="2016-10" db="EMBL/GenBank/DDBJ databases">
        <authorList>
            <person name="Varghese N."/>
            <person name="Submissions S."/>
        </authorList>
    </citation>
    <scope>NUCLEOTIDE SEQUENCE [LARGE SCALE GENOMIC DNA]</scope>
    <source>
        <strain evidence="1 2">DSM 13796</strain>
    </source>
</reference>
<accession>A0A1I6BAF9</accession>
<dbReference type="RefSeq" id="WP_061805727.1">
    <property type="nucleotide sequence ID" value="NZ_FOXX01000009.1"/>
</dbReference>
<name>A0A1I6BAF9_9BACI</name>
<dbReference type="Proteomes" id="UP000182762">
    <property type="component" value="Unassembled WGS sequence"/>
</dbReference>